<organism evidence="1">
    <name type="scientific">marine sediment metagenome</name>
    <dbReference type="NCBI Taxonomy" id="412755"/>
    <lineage>
        <taxon>unclassified sequences</taxon>
        <taxon>metagenomes</taxon>
        <taxon>ecological metagenomes</taxon>
    </lineage>
</organism>
<feature type="non-terminal residue" evidence="1">
    <location>
        <position position="1"/>
    </location>
</feature>
<gene>
    <name evidence="1" type="ORF">S01H1_11183</name>
</gene>
<protein>
    <submittedName>
        <fullName evidence="1">Uncharacterized protein</fullName>
    </submittedName>
</protein>
<accession>X0S8I0</accession>
<comment type="caution">
    <text evidence="1">The sequence shown here is derived from an EMBL/GenBank/DDBJ whole genome shotgun (WGS) entry which is preliminary data.</text>
</comment>
<name>X0S8I0_9ZZZZ</name>
<dbReference type="AlphaFoldDB" id="X0S8I0"/>
<dbReference type="EMBL" id="BARS01005698">
    <property type="protein sequence ID" value="GAF77348.1"/>
    <property type="molecule type" value="Genomic_DNA"/>
</dbReference>
<sequence>RLNQLLKDRKVSNIENKKKIDEHINRILEEDLKAIQKRTMTINTLIPILSKKRYFIKTYDIVTKDFPEFIVKMITVREEDKLKDVGDEYKKPSVTGELIPLVNNFLMDLDLARRFYKKYFEEMYKIASDAQKNMLFIRKFFKSLIELSENMDAIEFFERPIANTEHIIYISLLKYLFDCLPEVFEITRTILDEQEYQRRIMKLDTYLSNWKLEQLNLEISETENKIKEYEGMEEWDTTDKLRNLTKFLNRDKNELKFYKIMFKLLNEIEKNDRILKKRLDFSKSFLEYSKSLKKVHPNLPAALHDYLENFNNFTIEIDKIIEELKKKSTSGIISPFDFRERYEIAEMSKKELLSLCSNEDFMNHIKSLLEFH</sequence>
<proteinExistence type="predicted"/>
<evidence type="ECO:0000313" key="1">
    <source>
        <dbReference type="EMBL" id="GAF77348.1"/>
    </source>
</evidence>
<reference evidence="1" key="1">
    <citation type="journal article" date="2014" name="Front. Microbiol.">
        <title>High frequency of phylogenetically diverse reductive dehalogenase-homologous genes in deep subseafloor sedimentary metagenomes.</title>
        <authorList>
            <person name="Kawai M."/>
            <person name="Futagami T."/>
            <person name="Toyoda A."/>
            <person name="Takaki Y."/>
            <person name="Nishi S."/>
            <person name="Hori S."/>
            <person name="Arai W."/>
            <person name="Tsubouchi T."/>
            <person name="Morono Y."/>
            <person name="Uchiyama I."/>
            <person name="Ito T."/>
            <person name="Fujiyama A."/>
            <person name="Inagaki F."/>
            <person name="Takami H."/>
        </authorList>
    </citation>
    <scope>NUCLEOTIDE SEQUENCE</scope>
    <source>
        <strain evidence="1">Expedition CK06-06</strain>
    </source>
</reference>